<dbReference type="RefSeq" id="WP_170147505.1">
    <property type="nucleotide sequence ID" value="NZ_JAHBRY010000001.1"/>
</dbReference>
<dbReference type="PANTHER" id="PTHR42978:SF6">
    <property type="entry name" value="QUORUM-QUENCHING LACTONASE YTNP-RELATED"/>
    <property type="match status" value="1"/>
</dbReference>
<gene>
    <name evidence="6" type="ORF">C7450_116111</name>
</gene>
<dbReference type="InterPro" id="IPR001279">
    <property type="entry name" value="Metallo-B-lactamas"/>
</dbReference>
<proteinExistence type="inferred from homology"/>
<dbReference type="InterPro" id="IPR051013">
    <property type="entry name" value="MBL_superfamily_lactonases"/>
</dbReference>
<evidence type="ECO:0000259" key="5">
    <source>
        <dbReference type="SMART" id="SM00849"/>
    </source>
</evidence>
<sequence length="284" mass="30099">MKLDLGGAQIHVVSDGDMHLGPAVGQYLNAPDEDVLESVGMGGCTDGQFVIAQNCLVVSRGERLVLIDTGVGPNPLFGPTTGKLLANLAAAGIDRAKITDVILTHPHLDHAGGVAIAEGHPAFPKAPIYVNAADFDFWTDISSAPSGSFLAPIIRGVGDALLPLRERIVFYQPGEELVPGFTAVSAPGHTTHHCAIAIHDDDQVALISGDAVHHPMQVANPQWEFHGDADGVLAARTRARLFDMAATDNMVFLAFHFAYPGVGRIARHRNSYTFNPVQARVAAL</sequence>
<comment type="caution">
    <text evidence="6">The sequence shown here is derived from an EMBL/GenBank/DDBJ whole genome shotgun (WGS) entry which is preliminary data.</text>
</comment>
<dbReference type="SMART" id="SM00849">
    <property type="entry name" value="Lactamase_B"/>
    <property type="match status" value="1"/>
</dbReference>
<dbReference type="GO" id="GO:0016787">
    <property type="term" value="F:hydrolase activity"/>
    <property type="evidence" value="ECO:0007669"/>
    <property type="project" value="UniProtKB-KW"/>
</dbReference>
<name>A0A2V3TTQ0_9HYPH</name>
<dbReference type="PANTHER" id="PTHR42978">
    <property type="entry name" value="QUORUM-QUENCHING LACTONASE YTNP-RELATED-RELATED"/>
    <property type="match status" value="1"/>
</dbReference>
<keyword evidence="4" id="KW-0862">Zinc</keyword>
<dbReference type="Proteomes" id="UP000248021">
    <property type="component" value="Unassembled WGS sequence"/>
</dbReference>
<keyword evidence="2" id="KW-0479">Metal-binding</keyword>
<dbReference type="CDD" id="cd07720">
    <property type="entry name" value="OPHC2-like_MBL-fold"/>
    <property type="match status" value="1"/>
</dbReference>
<evidence type="ECO:0000256" key="2">
    <source>
        <dbReference type="ARBA" id="ARBA00022723"/>
    </source>
</evidence>
<evidence type="ECO:0000256" key="4">
    <source>
        <dbReference type="ARBA" id="ARBA00022833"/>
    </source>
</evidence>
<feature type="domain" description="Metallo-beta-lactamase" evidence="5">
    <location>
        <begin position="52"/>
        <end position="256"/>
    </location>
</feature>
<accession>A0A2V3TTQ0</accession>
<keyword evidence="7" id="KW-1185">Reference proteome</keyword>
<dbReference type="SUPFAM" id="SSF56281">
    <property type="entry name" value="Metallo-hydrolase/oxidoreductase"/>
    <property type="match status" value="1"/>
</dbReference>
<evidence type="ECO:0000313" key="7">
    <source>
        <dbReference type="Proteomes" id="UP000248021"/>
    </source>
</evidence>
<dbReference type="Gene3D" id="3.60.15.10">
    <property type="entry name" value="Ribonuclease Z/Hydroxyacylglutathione hydrolase-like"/>
    <property type="match status" value="1"/>
</dbReference>
<dbReference type="AlphaFoldDB" id="A0A2V3TTQ0"/>
<dbReference type="GO" id="GO:0046872">
    <property type="term" value="F:metal ion binding"/>
    <property type="evidence" value="ECO:0007669"/>
    <property type="project" value="UniProtKB-KW"/>
</dbReference>
<reference evidence="6 7" key="1">
    <citation type="submission" date="2018-05" db="EMBL/GenBank/DDBJ databases">
        <title>Genomic Encyclopedia of Type Strains, Phase IV (KMG-IV): sequencing the most valuable type-strain genomes for metagenomic binning, comparative biology and taxonomic classification.</title>
        <authorList>
            <person name="Goeker M."/>
        </authorList>
    </citation>
    <scope>NUCLEOTIDE SEQUENCE [LARGE SCALE GENOMIC DNA]</scope>
    <source>
        <strain evidence="6 7">DSM 6462</strain>
    </source>
</reference>
<evidence type="ECO:0000313" key="6">
    <source>
        <dbReference type="EMBL" id="PXW52537.1"/>
    </source>
</evidence>
<evidence type="ECO:0000256" key="1">
    <source>
        <dbReference type="ARBA" id="ARBA00007749"/>
    </source>
</evidence>
<dbReference type="InterPro" id="IPR036866">
    <property type="entry name" value="RibonucZ/Hydroxyglut_hydro"/>
</dbReference>
<protein>
    <submittedName>
        <fullName evidence="6">Metallo-beta-lactamase superfamily protein</fullName>
    </submittedName>
</protein>
<evidence type="ECO:0000256" key="3">
    <source>
        <dbReference type="ARBA" id="ARBA00022801"/>
    </source>
</evidence>
<organism evidence="6 7">
    <name type="scientific">Chelatococcus asaccharovorans</name>
    <dbReference type="NCBI Taxonomy" id="28210"/>
    <lineage>
        <taxon>Bacteria</taxon>
        <taxon>Pseudomonadati</taxon>
        <taxon>Pseudomonadota</taxon>
        <taxon>Alphaproteobacteria</taxon>
        <taxon>Hyphomicrobiales</taxon>
        <taxon>Chelatococcaceae</taxon>
        <taxon>Chelatococcus</taxon>
    </lineage>
</organism>
<dbReference type="EMBL" id="QJJK01000016">
    <property type="protein sequence ID" value="PXW52537.1"/>
    <property type="molecule type" value="Genomic_DNA"/>
</dbReference>
<dbReference type="Pfam" id="PF00753">
    <property type="entry name" value="Lactamase_B"/>
    <property type="match status" value="1"/>
</dbReference>
<comment type="similarity">
    <text evidence="1">Belongs to the metallo-beta-lactamase superfamily.</text>
</comment>
<keyword evidence="3" id="KW-0378">Hydrolase</keyword>